<comment type="caution">
    <text evidence="2">The sequence shown here is derived from an EMBL/GenBank/DDBJ whole genome shotgun (WGS) entry which is preliminary data.</text>
</comment>
<evidence type="ECO:0000313" key="2">
    <source>
        <dbReference type="EMBL" id="GAI87947.1"/>
    </source>
</evidence>
<evidence type="ECO:0000256" key="1">
    <source>
        <dbReference type="SAM" id="Phobius"/>
    </source>
</evidence>
<reference evidence="2" key="1">
    <citation type="journal article" date="2014" name="Front. Microbiol.">
        <title>High frequency of phylogenetically diverse reductive dehalogenase-homologous genes in deep subseafloor sedimentary metagenomes.</title>
        <authorList>
            <person name="Kawai M."/>
            <person name="Futagami T."/>
            <person name="Toyoda A."/>
            <person name="Takaki Y."/>
            <person name="Nishi S."/>
            <person name="Hori S."/>
            <person name="Arai W."/>
            <person name="Tsubouchi T."/>
            <person name="Morono Y."/>
            <person name="Uchiyama I."/>
            <person name="Ito T."/>
            <person name="Fujiyama A."/>
            <person name="Inagaki F."/>
            <person name="Takami H."/>
        </authorList>
    </citation>
    <scope>NUCLEOTIDE SEQUENCE</scope>
    <source>
        <strain evidence="2">Expedition CK06-06</strain>
    </source>
</reference>
<proteinExistence type="predicted"/>
<gene>
    <name evidence="2" type="ORF">S12H4_15711</name>
</gene>
<dbReference type="AlphaFoldDB" id="X1S4K1"/>
<name>X1S4K1_9ZZZZ</name>
<feature type="non-terminal residue" evidence="2">
    <location>
        <position position="1"/>
    </location>
</feature>
<dbReference type="EMBL" id="BARW01007563">
    <property type="protein sequence ID" value="GAI87947.1"/>
    <property type="molecule type" value="Genomic_DNA"/>
</dbReference>
<keyword evidence="1" id="KW-0472">Membrane</keyword>
<organism evidence="2">
    <name type="scientific">marine sediment metagenome</name>
    <dbReference type="NCBI Taxonomy" id="412755"/>
    <lineage>
        <taxon>unclassified sequences</taxon>
        <taxon>metagenomes</taxon>
        <taxon>ecological metagenomes</taxon>
    </lineage>
</organism>
<accession>X1S4K1</accession>
<keyword evidence="1" id="KW-0812">Transmembrane</keyword>
<sequence length="164" mass="18589">EAEITIIIKNWKFTSGAMGLALKTEVFESMNINSVDIVNYTYIPFDNVEGLQILSDSVYNSEKAFTYWVGSANYYNDSSLYDSNVIGSSYFNEANDPPGEDKIHPWFSYPKINDSLTINHVCVFGVYEQSPPYTYTGRNAIIPIIGSILIVNVLVIVFRKKTWK</sequence>
<protein>
    <submittedName>
        <fullName evidence="2">Uncharacterized protein</fullName>
    </submittedName>
</protein>
<keyword evidence="1" id="KW-1133">Transmembrane helix</keyword>
<feature type="transmembrane region" description="Helical" evidence="1">
    <location>
        <begin position="140"/>
        <end position="158"/>
    </location>
</feature>